<dbReference type="PANTHER" id="PTHR43434">
    <property type="entry name" value="PHOSPHOGLYCOLATE PHOSPHATASE"/>
    <property type="match status" value="1"/>
</dbReference>
<keyword evidence="2" id="KW-1185">Reference proteome</keyword>
<dbReference type="RefSeq" id="WP_207940337.1">
    <property type="nucleotide sequence ID" value="NZ_CP147251.1"/>
</dbReference>
<dbReference type="SFLD" id="SFLDG01129">
    <property type="entry name" value="C1.5:_HAD__Beta-PGM__Phosphata"/>
    <property type="match status" value="1"/>
</dbReference>
<dbReference type="InterPro" id="IPR006439">
    <property type="entry name" value="HAD-SF_hydro_IA"/>
</dbReference>
<dbReference type="InterPro" id="IPR036412">
    <property type="entry name" value="HAD-like_sf"/>
</dbReference>
<dbReference type="NCBIfam" id="TIGR01549">
    <property type="entry name" value="HAD-SF-IA-v1"/>
    <property type="match status" value="1"/>
</dbReference>
<reference evidence="1 2" key="2">
    <citation type="submission" date="2024-03" db="EMBL/GenBank/DDBJ databases">
        <title>The Genome Sequence of Enterococcus sp. DIV2402.</title>
        <authorList>
            <consortium name="The Broad Institute Genomics Platform"/>
            <consortium name="The Broad Institute Microbial Omics Core"/>
            <consortium name="The Broad Institute Genomic Center for Infectious Diseases"/>
            <person name="Earl A."/>
            <person name="Manson A."/>
            <person name="Gilmore M."/>
            <person name="Schwartman J."/>
            <person name="Shea T."/>
            <person name="Abouelleil A."/>
            <person name="Cao P."/>
            <person name="Chapman S."/>
            <person name="Cusick C."/>
            <person name="Young S."/>
            <person name="Neafsey D."/>
            <person name="Nusbaum C."/>
            <person name="Birren B."/>
        </authorList>
    </citation>
    <scope>NUCLEOTIDE SEQUENCE [LARGE SCALE GENOMIC DNA]</scope>
    <source>
        <strain evidence="1 2">DIV2402</strain>
    </source>
</reference>
<evidence type="ECO:0008006" key="3">
    <source>
        <dbReference type="Google" id="ProtNLM"/>
    </source>
</evidence>
<dbReference type="InterPro" id="IPR050155">
    <property type="entry name" value="HAD-like_hydrolase_sf"/>
</dbReference>
<dbReference type="InterPro" id="IPR041492">
    <property type="entry name" value="HAD_2"/>
</dbReference>
<organism evidence="1 2">
    <name type="scientific">Candidatus Enterococcus lowellii</name>
    <dbReference type="NCBI Taxonomy" id="2230877"/>
    <lineage>
        <taxon>Bacteria</taxon>
        <taxon>Bacillati</taxon>
        <taxon>Bacillota</taxon>
        <taxon>Bacilli</taxon>
        <taxon>Lactobacillales</taxon>
        <taxon>Enterococcaceae</taxon>
        <taxon>Enterococcus</taxon>
    </lineage>
</organism>
<dbReference type="PANTHER" id="PTHR43434:SF25">
    <property type="entry name" value="PHOSPHOGLYCOLATE PHOSPHATASE"/>
    <property type="match status" value="1"/>
</dbReference>
<accession>A0ABZ2SPS0</accession>
<gene>
    <name evidence="1" type="ORF">DOK78_002180</name>
</gene>
<reference evidence="1 2" key="1">
    <citation type="submission" date="2021-03" db="EMBL/GenBank/DDBJ databases">
        <authorList>
            <person name="Gilmore M.S."/>
            <person name="Schwartzman J."/>
            <person name="Van Tyne D."/>
            <person name="Martin M."/>
            <person name="Earl A.M."/>
            <person name="Manson A.L."/>
            <person name="Straub T."/>
            <person name="Salamzade R."/>
            <person name="Saavedra J."/>
            <person name="Lebreton F."/>
            <person name="Prichula J."/>
            <person name="Schaufler K."/>
            <person name="Gaca A."/>
            <person name="Sgardioli B."/>
            <person name="Wagenaar J."/>
            <person name="Strong T."/>
        </authorList>
    </citation>
    <scope>NUCLEOTIDE SEQUENCE [LARGE SCALE GENOMIC DNA]</scope>
    <source>
        <strain evidence="1 2">DIV2402</strain>
    </source>
</reference>
<dbReference type="SUPFAM" id="SSF56784">
    <property type="entry name" value="HAD-like"/>
    <property type="match status" value="1"/>
</dbReference>
<dbReference type="Gene3D" id="3.40.50.1000">
    <property type="entry name" value="HAD superfamily/HAD-like"/>
    <property type="match status" value="1"/>
</dbReference>
<dbReference type="InterPro" id="IPR023198">
    <property type="entry name" value="PGP-like_dom2"/>
</dbReference>
<dbReference type="SFLD" id="SFLDG01135">
    <property type="entry name" value="C1.5.6:_HAD__Beta-PGM__Phospha"/>
    <property type="match status" value="1"/>
</dbReference>
<dbReference type="EMBL" id="CP147251">
    <property type="protein sequence ID" value="WYJ77542.1"/>
    <property type="molecule type" value="Genomic_DNA"/>
</dbReference>
<protein>
    <recommendedName>
        <fullName evidence="3">Phosphoglycolate phosphatase</fullName>
    </recommendedName>
</protein>
<dbReference type="Gene3D" id="1.10.150.240">
    <property type="entry name" value="Putative phosphatase, domain 2"/>
    <property type="match status" value="1"/>
</dbReference>
<dbReference type="InterPro" id="IPR023214">
    <property type="entry name" value="HAD_sf"/>
</dbReference>
<dbReference type="SFLD" id="SFLDS00003">
    <property type="entry name" value="Haloacid_Dehalogenase"/>
    <property type="match status" value="1"/>
</dbReference>
<name>A0ABZ2SPS0_9ENTE</name>
<evidence type="ECO:0000313" key="2">
    <source>
        <dbReference type="Proteomes" id="UP000664701"/>
    </source>
</evidence>
<dbReference type="Pfam" id="PF13419">
    <property type="entry name" value="HAD_2"/>
    <property type="match status" value="1"/>
</dbReference>
<sequence length="203" mass="23466">MFEEYIWDFDGTLYDSYPVILEGFMSTLNDYGIQANRREIYQILKEKSSAAIAEKYHLDFDEFTKIYKGYEAKDPRIPVSYPGTKEVLEAIVAKGKKNYILTHRLVASTQELLEREGMLHLVEEIVGPENNFPRKPNPASLNYLVDKYQMIPDKTVMIGDRTMDVDAGRNAGIQSIFYDLENLLEDIDANYTVHSVKEMNQFI</sequence>
<evidence type="ECO:0000313" key="1">
    <source>
        <dbReference type="EMBL" id="WYJ77542.1"/>
    </source>
</evidence>
<dbReference type="Proteomes" id="UP000664701">
    <property type="component" value="Chromosome"/>
</dbReference>
<proteinExistence type="predicted"/>